<sequence length="844" mass="95163">MDILGKLPPGSSSTKESMTTDDETPNPDNFETLPKNIPGLSAYTEIREDKNLVERRSLLTASKVFDVTKENETCTIGGRVYKDLPRFDDASRYGLLDDTKRNNLVQTEIQRLLDAVNRDEPPFFNDAGLLGEPSKNSLRDLSHIADQVHTNFVIVKLDNTALTMEYSFQDGFLRLLGAQYQQDAEVLRMRFFKTGRVKANTEPVILQPETKNKELYFNLVDFVTASTACHLLASAYTEVSGARLIAILALWSVKLKILYYSPVRSAIEAVETSEDTIRIVTKRLEEREFLSLRESKGNCEHQTTTQESKFDLGQTGELNTMYYTMNFVARDRVGSVFIHSLASIHPGLTSMKDADDIHASTLVYATGLERTTVVLHEDREGEVDVSPDLSVVRRCHVALATIAKSLQHVRTRTLQQRKPPTAENLKTEPKNVPDTEEVVMSWGWTMDSRIRNSQQYSLRLPKMVDVVSILVHLSMSSPKVTSDMCRYISDLSESTELLDKEFVHHEPWKPGKIENFQAKCTVSTSTWVADRQRLRNSQRRTDCTPLTESPLRNRIRAGTVFGSEWTARNRRHDLHDANLSQYQGVEILQQYEKEAKKMDEWVFHEDAVEVRCKKYVFAVLSFCAVLILGALAVPFTVGDRIAGVDPFQIVTFSWLVVGVILVAAKSRYVSEWPWHEFLHGTVFCRSVSDLANLTGVSDQVILVKLLDDEGRSINRTRGPYNGMFRKNKSETGDGFAIDTPARLSTMLASGFIVLKVLSDHGDHLLVLDARKETAAMDYARSTAHALQYFCCKNIDAEQESRVTKDGSGTTNTAKPSCGNIYRIKWQSVSWAKLGGLYVADSWFG</sequence>
<name>A0A6A6TNZ5_9PLEO</name>
<protein>
    <submittedName>
        <fullName evidence="3">Uncharacterized protein</fullName>
    </submittedName>
</protein>
<gene>
    <name evidence="3" type="ORF">K491DRAFT_711818</name>
</gene>
<keyword evidence="4" id="KW-1185">Reference proteome</keyword>
<evidence type="ECO:0000313" key="3">
    <source>
        <dbReference type="EMBL" id="KAF2660314.1"/>
    </source>
</evidence>
<keyword evidence="2" id="KW-0812">Transmembrane</keyword>
<keyword evidence="2" id="KW-0472">Membrane</keyword>
<keyword evidence="2" id="KW-1133">Transmembrane helix</keyword>
<organism evidence="3 4">
    <name type="scientific">Lophiostoma macrostomum CBS 122681</name>
    <dbReference type="NCBI Taxonomy" id="1314788"/>
    <lineage>
        <taxon>Eukaryota</taxon>
        <taxon>Fungi</taxon>
        <taxon>Dikarya</taxon>
        <taxon>Ascomycota</taxon>
        <taxon>Pezizomycotina</taxon>
        <taxon>Dothideomycetes</taxon>
        <taxon>Pleosporomycetidae</taxon>
        <taxon>Pleosporales</taxon>
        <taxon>Lophiostomataceae</taxon>
        <taxon>Lophiostoma</taxon>
    </lineage>
</organism>
<dbReference type="EMBL" id="MU004300">
    <property type="protein sequence ID" value="KAF2660314.1"/>
    <property type="molecule type" value="Genomic_DNA"/>
</dbReference>
<evidence type="ECO:0000256" key="2">
    <source>
        <dbReference type="SAM" id="Phobius"/>
    </source>
</evidence>
<accession>A0A6A6TNZ5</accession>
<reference evidence="3" key="1">
    <citation type="journal article" date="2020" name="Stud. Mycol.">
        <title>101 Dothideomycetes genomes: a test case for predicting lifestyles and emergence of pathogens.</title>
        <authorList>
            <person name="Haridas S."/>
            <person name="Albert R."/>
            <person name="Binder M."/>
            <person name="Bloem J."/>
            <person name="Labutti K."/>
            <person name="Salamov A."/>
            <person name="Andreopoulos B."/>
            <person name="Baker S."/>
            <person name="Barry K."/>
            <person name="Bills G."/>
            <person name="Bluhm B."/>
            <person name="Cannon C."/>
            <person name="Castanera R."/>
            <person name="Culley D."/>
            <person name="Daum C."/>
            <person name="Ezra D."/>
            <person name="Gonzalez J."/>
            <person name="Henrissat B."/>
            <person name="Kuo A."/>
            <person name="Liang C."/>
            <person name="Lipzen A."/>
            <person name="Lutzoni F."/>
            <person name="Magnuson J."/>
            <person name="Mondo S."/>
            <person name="Nolan M."/>
            <person name="Ohm R."/>
            <person name="Pangilinan J."/>
            <person name="Park H.-J."/>
            <person name="Ramirez L."/>
            <person name="Alfaro M."/>
            <person name="Sun H."/>
            <person name="Tritt A."/>
            <person name="Yoshinaga Y."/>
            <person name="Zwiers L.-H."/>
            <person name="Turgeon B."/>
            <person name="Goodwin S."/>
            <person name="Spatafora J."/>
            <person name="Crous P."/>
            <person name="Grigoriev I."/>
        </authorList>
    </citation>
    <scope>NUCLEOTIDE SEQUENCE</scope>
    <source>
        <strain evidence="3">CBS 122681</strain>
    </source>
</reference>
<feature type="transmembrane region" description="Helical" evidence="2">
    <location>
        <begin position="647"/>
        <end position="664"/>
    </location>
</feature>
<proteinExistence type="predicted"/>
<dbReference type="AlphaFoldDB" id="A0A6A6TNZ5"/>
<evidence type="ECO:0000256" key="1">
    <source>
        <dbReference type="SAM" id="MobiDB-lite"/>
    </source>
</evidence>
<dbReference type="OrthoDB" id="5419219at2759"/>
<evidence type="ECO:0000313" key="4">
    <source>
        <dbReference type="Proteomes" id="UP000799324"/>
    </source>
</evidence>
<dbReference type="Proteomes" id="UP000799324">
    <property type="component" value="Unassembled WGS sequence"/>
</dbReference>
<feature type="region of interest" description="Disordered" evidence="1">
    <location>
        <begin position="1"/>
        <end position="36"/>
    </location>
</feature>
<feature type="transmembrane region" description="Helical" evidence="2">
    <location>
        <begin position="615"/>
        <end position="635"/>
    </location>
</feature>